<accession>E3MMY1</accession>
<dbReference type="eggNOG" id="KOG0157">
    <property type="taxonomic scope" value="Eukaryota"/>
</dbReference>
<dbReference type="Gene3D" id="1.10.630.10">
    <property type="entry name" value="Cytochrome P450"/>
    <property type="match status" value="1"/>
</dbReference>
<dbReference type="GO" id="GO:0016705">
    <property type="term" value="F:oxidoreductase activity, acting on paired donors, with incorporation or reduction of molecular oxygen"/>
    <property type="evidence" value="ECO:0007669"/>
    <property type="project" value="InterPro"/>
</dbReference>
<keyword evidence="8" id="KW-0812">Transmembrane</keyword>
<keyword evidence="7" id="KW-0560">Oxidoreductase</keyword>
<name>E3MMY1_CAERE</name>
<dbReference type="GO" id="GO:0020037">
    <property type="term" value="F:heme binding"/>
    <property type="evidence" value="ECO:0007669"/>
    <property type="project" value="InterPro"/>
</dbReference>
<dbReference type="OMA" id="HAPMEAI"/>
<dbReference type="InterPro" id="IPR050196">
    <property type="entry name" value="Cytochrome_P450_Monoox"/>
</dbReference>
<comment type="similarity">
    <text evidence="2 7">Belongs to the cytochrome P450 family.</text>
</comment>
<dbReference type="HOGENOM" id="CLU_001570_5_1_1"/>
<sequence>MGFAVYLVALVILYVGFNLKKILKFVKERKRLYELMDKIDGPLALPLLGTTFQFKMDPVEFAMQLYNWGLEYSAKGASLAKFWMGPYPMVIILTPEASKKILESNVLINKSSEYDIFLPWLGTGLLLASGDKWRGRRKMMTPSFHFNVLIDFQAVFDNQSKILLEQLEEALKKVKDNTIDAFPYIKRCALDIICETAMGTTVSAQTNHTHPYVMAVNEMNSLAFKYQRMPWLWIKPIRHLTGYEADFQRNLDIVTSFTKKVIEEKLKEHEENGGISEVDKSKKAFLDMLIDKKEEGGLGYEDIREEVDTFMFEGHDTTSAGIGWSLWCLANSAEYQKKCHEELDQIFEGSSRECTVEDLKKMKYLEKCVKEALRMRPSVPQIARSVDEEFELGKINRILETITLFFSDGTIIPKGCSIMVSPAFLQNNPRTYANHEIYDPERFSEEEISKRHAYAYIPFSAGPRNCIGQKFAMQEEKTVISWVLRKFHIHTDIGILENFPLPETITRPTMGFPLKFTVRQ</sequence>
<dbReference type="GO" id="GO:0004497">
    <property type="term" value="F:monooxygenase activity"/>
    <property type="evidence" value="ECO:0007669"/>
    <property type="project" value="UniProtKB-KW"/>
</dbReference>
<dbReference type="InterPro" id="IPR002401">
    <property type="entry name" value="Cyt_P450_E_grp-I"/>
</dbReference>
<dbReference type="EMBL" id="DS268458">
    <property type="protein sequence ID" value="EFP05219.1"/>
    <property type="molecule type" value="Genomic_DNA"/>
</dbReference>
<evidence type="ECO:0000256" key="2">
    <source>
        <dbReference type="ARBA" id="ARBA00010617"/>
    </source>
</evidence>
<comment type="cofactor">
    <cofactor evidence="1 6">
        <name>heme</name>
        <dbReference type="ChEBI" id="CHEBI:30413"/>
    </cofactor>
</comment>
<dbReference type="InterPro" id="IPR001128">
    <property type="entry name" value="Cyt_P450"/>
</dbReference>
<dbReference type="PRINTS" id="PR00385">
    <property type="entry name" value="P450"/>
</dbReference>
<dbReference type="Pfam" id="PF00067">
    <property type="entry name" value="p450"/>
    <property type="match status" value="1"/>
</dbReference>
<evidence type="ECO:0000256" key="3">
    <source>
        <dbReference type="ARBA" id="ARBA00022617"/>
    </source>
</evidence>
<evidence type="ECO:0000256" key="6">
    <source>
        <dbReference type="PIRSR" id="PIRSR602401-1"/>
    </source>
</evidence>
<dbReference type="STRING" id="31234.E3MMY1"/>
<keyword evidence="8" id="KW-1133">Transmembrane helix</keyword>
<feature type="binding site" description="axial binding residue" evidence="6">
    <location>
        <position position="466"/>
    </location>
    <ligand>
        <name>heme</name>
        <dbReference type="ChEBI" id="CHEBI:30413"/>
    </ligand>
    <ligandPart>
        <name>Fe</name>
        <dbReference type="ChEBI" id="CHEBI:18248"/>
    </ligandPart>
</feature>
<evidence type="ECO:0000256" key="4">
    <source>
        <dbReference type="ARBA" id="ARBA00023004"/>
    </source>
</evidence>
<keyword evidence="5 7" id="KW-0503">Monooxygenase</keyword>
<organism evidence="10">
    <name type="scientific">Caenorhabditis remanei</name>
    <name type="common">Caenorhabditis vulgaris</name>
    <dbReference type="NCBI Taxonomy" id="31234"/>
    <lineage>
        <taxon>Eukaryota</taxon>
        <taxon>Metazoa</taxon>
        <taxon>Ecdysozoa</taxon>
        <taxon>Nematoda</taxon>
        <taxon>Chromadorea</taxon>
        <taxon>Rhabditida</taxon>
        <taxon>Rhabditina</taxon>
        <taxon>Rhabditomorpha</taxon>
        <taxon>Rhabditoidea</taxon>
        <taxon>Rhabditidae</taxon>
        <taxon>Peloderinae</taxon>
        <taxon>Caenorhabditis</taxon>
    </lineage>
</organism>
<dbReference type="PRINTS" id="PR00463">
    <property type="entry name" value="EP450I"/>
</dbReference>
<dbReference type="InterPro" id="IPR017972">
    <property type="entry name" value="Cyt_P450_CS"/>
</dbReference>
<reference evidence="9" key="1">
    <citation type="submission" date="2007-07" db="EMBL/GenBank/DDBJ databases">
        <title>PCAP assembly of the Caenorhabditis remanei genome.</title>
        <authorList>
            <consortium name="The Caenorhabditis remanei Sequencing Consortium"/>
            <person name="Wilson R.K."/>
        </authorList>
    </citation>
    <scope>NUCLEOTIDE SEQUENCE [LARGE SCALE GENOMIC DNA]</scope>
    <source>
        <strain evidence="9">PB4641</strain>
    </source>
</reference>
<dbReference type="Proteomes" id="UP000008281">
    <property type="component" value="Unassembled WGS sequence"/>
</dbReference>
<evidence type="ECO:0000313" key="9">
    <source>
        <dbReference type="EMBL" id="EFP05219.1"/>
    </source>
</evidence>
<evidence type="ECO:0000256" key="8">
    <source>
        <dbReference type="SAM" id="Phobius"/>
    </source>
</evidence>
<dbReference type="FunCoup" id="E3MMY1">
    <property type="interactions" value="110"/>
</dbReference>
<dbReference type="CDD" id="cd20628">
    <property type="entry name" value="CYP4"/>
    <property type="match status" value="1"/>
</dbReference>
<dbReference type="PROSITE" id="PS00086">
    <property type="entry name" value="CYTOCHROME_P450"/>
    <property type="match status" value="1"/>
</dbReference>
<keyword evidence="10" id="KW-1185">Reference proteome</keyword>
<keyword evidence="8" id="KW-0472">Membrane</keyword>
<dbReference type="InParanoid" id="E3MMY1"/>
<evidence type="ECO:0000256" key="7">
    <source>
        <dbReference type="RuleBase" id="RU000461"/>
    </source>
</evidence>
<keyword evidence="4 6" id="KW-0408">Iron</keyword>
<dbReference type="OrthoDB" id="1470350at2759"/>
<feature type="transmembrane region" description="Helical" evidence="8">
    <location>
        <begin position="6"/>
        <end position="23"/>
    </location>
</feature>
<dbReference type="PANTHER" id="PTHR24291">
    <property type="entry name" value="CYTOCHROME P450 FAMILY 4"/>
    <property type="match status" value="1"/>
</dbReference>
<evidence type="ECO:0000313" key="10">
    <source>
        <dbReference type="Proteomes" id="UP000008281"/>
    </source>
</evidence>
<proteinExistence type="inferred from homology"/>
<dbReference type="PANTHER" id="PTHR24291:SF130">
    <property type="entry name" value="CYTOCHROME P450 FAMILY"/>
    <property type="match status" value="1"/>
</dbReference>
<evidence type="ECO:0000256" key="1">
    <source>
        <dbReference type="ARBA" id="ARBA00001971"/>
    </source>
</evidence>
<dbReference type="GO" id="GO:0005506">
    <property type="term" value="F:iron ion binding"/>
    <property type="evidence" value="ECO:0007669"/>
    <property type="project" value="InterPro"/>
</dbReference>
<dbReference type="InterPro" id="IPR036396">
    <property type="entry name" value="Cyt_P450_sf"/>
</dbReference>
<dbReference type="SUPFAM" id="SSF48264">
    <property type="entry name" value="Cytochrome P450"/>
    <property type="match status" value="1"/>
</dbReference>
<evidence type="ECO:0000256" key="5">
    <source>
        <dbReference type="ARBA" id="ARBA00023033"/>
    </source>
</evidence>
<gene>
    <name evidence="9" type="primary">Cre-cyp-37A1</name>
    <name evidence="9" type="ORF">CRE_04108</name>
</gene>
<dbReference type="AlphaFoldDB" id="E3MMY1"/>
<keyword evidence="3 6" id="KW-0349">Heme</keyword>
<protein>
    <submittedName>
        <fullName evidence="9">CRE-CYP-37A1 protein</fullName>
    </submittedName>
</protein>
<keyword evidence="6 7" id="KW-0479">Metal-binding</keyword>